<feature type="active site" description="O-(5'-phospho-DNA)-tyrosine intermediate" evidence="10">
    <location>
        <position position="416"/>
    </location>
</feature>
<dbReference type="GO" id="GO:0042138">
    <property type="term" value="P:meiotic DNA double-strand break formation"/>
    <property type="evidence" value="ECO:0007669"/>
    <property type="project" value="TreeGrafter"/>
</dbReference>
<dbReference type="GO" id="GO:0003918">
    <property type="term" value="F:DNA topoisomerase type II (double strand cut, ATP-hydrolyzing) activity"/>
    <property type="evidence" value="ECO:0007669"/>
    <property type="project" value="UniProtKB-UniRule"/>
</dbReference>
<evidence type="ECO:0000259" key="12">
    <source>
        <dbReference type="Pfam" id="PF04406"/>
    </source>
</evidence>
<feature type="domain" description="Topoisomerase 6 subunit A/Spo11 TOPRIM" evidence="13">
    <location>
        <begin position="608"/>
        <end position="725"/>
    </location>
</feature>
<feature type="domain" description="Spo11/DNA topoisomerase VI subunit A N-terminal" evidence="12">
    <location>
        <begin position="401"/>
        <end position="448"/>
    </location>
</feature>
<gene>
    <name evidence="14" type="primary">SPO11</name>
    <name evidence="14" type="ORF">BGZ70_008168</name>
</gene>
<evidence type="ECO:0000256" key="2">
    <source>
        <dbReference type="ARBA" id="ARBA00001946"/>
    </source>
</evidence>
<dbReference type="PANTHER" id="PTHR10848">
    <property type="entry name" value="MEIOTIC RECOMBINATION PROTEIN SPO11"/>
    <property type="match status" value="1"/>
</dbReference>
<evidence type="ECO:0000259" key="13">
    <source>
        <dbReference type="Pfam" id="PF21180"/>
    </source>
</evidence>
<dbReference type="InterPro" id="IPR036078">
    <property type="entry name" value="Spo11/TopoVI_A_sf"/>
</dbReference>
<dbReference type="Pfam" id="PF21180">
    <property type="entry name" value="TOP6A-Spo11_Toprim"/>
    <property type="match status" value="2"/>
</dbReference>
<dbReference type="PANTHER" id="PTHR10848:SF0">
    <property type="entry name" value="MEIOTIC RECOMBINATION PROTEIN SPO11"/>
    <property type="match status" value="1"/>
</dbReference>
<dbReference type="AlphaFoldDB" id="A0A9P6J431"/>
<keyword evidence="15" id="KW-1185">Reference proteome</keyword>
<comment type="caution">
    <text evidence="14">The sequence shown here is derived from an EMBL/GenBank/DDBJ whole genome shotgun (WGS) entry which is preliminary data.</text>
</comment>
<evidence type="ECO:0000256" key="4">
    <source>
        <dbReference type="ARBA" id="ARBA00012895"/>
    </source>
</evidence>
<keyword evidence="8 10" id="KW-0238">DNA-binding</keyword>
<evidence type="ECO:0000256" key="8">
    <source>
        <dbReference type="ARBA" id="ARBA00023125"/>
    </source>
</evidence>
<protein>
    <recommendedName>
        <fullName evidence="4">DNA topoisomerase (ATP-hydrolyzing)</fullName>
        <ecNumber evidence="4">5.6.2.2</ecNumber>
    </recommendedName>
</protein>
<dbReference type="GO" id="GO:0000706">
    <property type="term" value="P:meiotic DNA double-strand break processing"/>
    <property type="evidence" value="ECO:0007669"/>
    <property type="project" value="TreeGrafter"/>
</dbReference>
<evidence type="ECO:0000256" key="11">
    <source>
        <dbReference type="SAM" id="MobiDB-lite"/>
    </source>
</evidence>
<dbReference type="PRINTS" id="PR01550">
    <property type="entry name" value="TOP6AFAMILY"/>
</dbReference>
<organism evidence="14 15">
    <name type="scientific">Mortierella alpina</name>
    <name type="common">Oleaginous fungus</name>
    <name type="synonym">Mortierella renispora</name>
    <dbReference type="NCBI Taxonomy" id="64518"/>
    <lineage>
        <taxon>Eukaryota</taxon>
        <taxon>Fungi</taxon>
        <taxon>Fungi incertae sedis</taxon>
        <taxon>Mucoromycota</taxon>
        <taxon>Mortierellomycotina</taxon>
        <taxon>Mortierellomycetes</taxon>
        <taxon>Mortierellales</taxon>
        <taxon>Mortierellaceae</taxon>
        <taxon>Mortierella</taxon>
    </lineage>
</organism>
<dbReference type="InterPro" id="IPR002815">
    <property type="entry name" value="Spo11/TopoVI_A"/>
</dbReference>
<accession>A0A9P6J431</accession>
<proteinExistence type="inferred from homology"/>
<evidence type="ECO:0000256" key="5">
    <source>
        <dbReference type="ARBA" id="ARBA00022723"/>
    </source>
</evidence>
<evidence type="ECO:0000256" key="3">
    <source>
        <dbReference type="ARBA" id="ARBA00006559"/>
    </source>
</evidence>
<dbReference type="CDD" id="cd00223">
    <property type="entry name" value="TOPRIM_TopoIIB_SPO"/>
    <property type="match status" value="1"/>
</dbReference>
<dbReference type="EC" id="5.6.2.2" evidence="4"/>
<dbReference type="GO" id="GO:0005524">
    <property type="term" value="F:ATP binding"/>
    <property type="evidence" value="ECO:0007669"/>
    <property type="project" value="InterPro"/>
</dbReference>
<evidence type="ECO:0000313" key="14">
    <source>
        <dbReference type="EMBL" id="KAF9961930.1"/>
    </source>
</evidence>
<dbReference type="EMBL" id="JAAAHY010000568">
    <property type="protein sequence ID" value="KAF9961930.1"/>
    <property type="molecule type" value="Genomic_DNA"/>
</dbReference>
<keyword evidence="7 10" id="KW-0799">Topoisomerase</keyword>
<evidence type="ECO:0000256" key="7">
    <source>
        <dbReference type="ARBA" id="ARBA00023029"/>
    </source>
</evidence>
<dbReference type="SUPFAM" id="SSF56726">
    <property type="entry name" value="DNA topoisomerase IV, alpha subunit"/>
    <property type="match status" value="2"/>
</dbReference>
<dbReference type="OrthoDB" id="521512at2759"/>
<evidence type="ECO:0000256" key="1">
    <source>
        <dbReference type="ARBA" id="ARBA00000185"/>
    </source>
</evidence>
<comment type="similarity">
    <text evidence="3 10">Belongs to the TOP6A family.</text>
</comment>
<sequence length="757" mass="84703">MSQQPYPPSISLHFSDFDFDVATLETDGYGENDGHRSLQLVACSGGNDSFQQWSQADEILGRSLRPLSASPRLSDFDFDAALIRSDDGIDSKHHATSNGTSNSELNLSHARGDGPDAGTLRLDPAYQLTTDTAWHPKDPPVGYTSDTFLESDDYDEISLEAQVVPDQECAHSMLEDMLFDVDDIGFQRGGEIGLEFWVGDKLSESSDWLAFERVSDVPEYQDSGEKRDDLLHSSDWAMLEDKLEDRDGDAGSTVPSDDYLHSSDWAILADDFSQGQFECSQRGAAQPKLVFRQDQGLTRGQTDCFAPERPENVLAASPCRSFMTTSPQPREWVLEKLEMMACQVLEDLTHGRTPEIELSSRTRAEAIVYDDENGVVRRAQDRSPFDEMARLPSNPVQAANKGVHKETVASKRDLFYRDVNLFRSQPVVDKMVEDMACTLRVPRSNLNVMAGGRSILFGSLRVTIKTVADADDPCMLPPESTQSTEDDSLYSDYMRTDYNTPVTLPGLMDDIVHLEIHPKTLFVLVIEKESTFLHLARSGFCNTHGPCILLTSKGYPDFVARQLLKHLERMVQDGTHTMSLPYNTPTSEMIPDLGSYSADSHQPDRQVTLKIPLLALVDCDPHGFKIFLTYRCGSVECAYDNANLAVPSLECLGQFPSDWDHILKGERTLLQERLERQLIPLLPRDRSALVKLLTRHPFIRRSREWQVRISRMLMMNRKSEIQSLDLGEVESEAVVAGEGAMGGLGHYLRTKLQSCGV</sequence>
<dbReference type="Proteomes" id="UP000738359">
    <property type="component" value="Unassembled WGS sequence"/>
</dbReference>
<dbReference type="GO" id="GO:0046872">
    <property type="term" value="F:metal ion binding"/>
    <property type="evidence" value="ECO:0007669"/>
    <property type="project" value="UniProtKB-KW"/>
</dbReference>
<dbReference type="InterPro" id="IPR036388">
    <property type="entry name" value="WH-like_DNA-bd_sf"/>
</dbReference>
<dbReference type="GO" id="GO:0007131">
    <property type="term" value="P:reciprocal meiotic recombination"/>
    <property type="evidence" value="ECO:0007669"/>
    <property type="project" value="TreeGrafter"/>
</dbReference>
<keyword evidence="6" id="KW-0460">Magnesium</keyword>
<evidence type="ECO:0000256" key="10">
    <source>
        <dbReference type="PROSITE-ProRule" id="PRU01385"/>
    </source>
</evidence>
<dbReference type="InterPro" id="IPR013049">
    <property type="entry name" value="Spo11/TopoVI_A_N"/>
</dbReference>
<dbReference type="Gene3D" id="3.40.1360.10">
    <property type="match status" value="1"/>
</dbReference>
<reference evidence="14" key="1">
    <citation type="journal article" date="2020" name="Fungal Divers.">
        <title>Resolving the Mortierellaceae phylogeny through synthesis of multi-gene phylogenetics and phylogenomics.</title>
        <authorList>
            <person name="Vandepol N."/>
            <person name="Liber J."/>
            <person name="Desiro A."/>
            <person name="Na H."/>
            <person name="Kennedy M."/>
            <person name="Barry K."/>
            <person name="Grigoriev I.V."/>
            <person name="Miller A.N."/>
            <person name="O'Donnell K."/>
            <person name="Stajich J.E."/>
            <person name="Bonito G."/>
        </authorList>
    </citation>
    <scope>NUCLEOTIDE SEQUENCE</scope>
    <source>
        <strain evidence="14">CK1249</strain>
    </source>
</reference>
<keyword evidence="9 10" id="KW-0413">Isomerase</keyword>
<dbReference type="Gene3D" id="1.10.10.10">
    <property type="entry name" value="Winged helix-like DNA-binding domain superfamily/Winged helix DNA-binding domain"/>
    <property type="match status" value="1"/>
</dbReference>
<dbReference type="PROSITE" id="PS52041">
    <property type="entry name" value="TOPO_IIB"/>
    <property type="match status" value="1"/>
</dbReference>
<evidence type="ECO:0000313" key="15">
    <source>
        <dbReference type="Proteomes" id="UP000738359"/>
    </source>
</evidence>
<keyword evidence="5" id="KW-0479">Metal-binding</keyword>
<comment type="cofactor">
    <cofactor evidence="2">
        <name>Mg(2+)</name>
        <dbReference type="ChEBI" id="CHEBI:18420"/>
    </cofactor>
</comment>
<feature type="domain" description="Topoisomerase 6 subunit A/Spo11 TOPRIM" evidence="13">
    <location>
        <begin position="522"/>
        <end position="570"/>
    </location>
</feature>
<dbReference type="InterPro" id="IPR034136">
    <property type="entry name" value="TOPRIM_Topo6A/Spo11"/>
</dbReference>
<feature type="compositionally biased region" description="Polar residues" evidence="11">
    <location>
        <begin position="96"/>
        <end position="106"/>
    </location>
</feature>
<dbReference type="GO" id="GO:0000228">
    <property type="term" value="C:nuclear chromosome"/>
    <property type="evidence" value="ECO:0007669"/>
    <property type="project" value="TreeGrafter"/>
</dbReference>
<comment type="catalytic activity">
    <reaction evidence="1 10">
        <text>ATP-dependent breakage, passage and rejoining of double-stranded DNA.</text>
        <dbReference type="EC" id="5.6.2.2"/>
    </reaction>
</comment>
<name>A0A9P6J431_MORAP</name>
<evidence type="ECO:0000256" key="9">
    <source>
        <dbReference type="ARBA" id="ARBA00023235"/>
    </source>
</evidence>
<evidence type="ECO:0000256" key="6">
    <source>
        <dbReference type="ARBA" id="ARBA00022842"/>
    </source>
</evidence>
<feature type="region of interest" description="Disordered" evidence="11">
    <location>
        <begin position="89"/>
        <end position="111"/>
    </location>
</feature>
<dbReference type="Pfam" id="PF04406">
    <property type="entry name" value="TP6A_N"/>
    <property type="match status" value="1"/>
</dbReference>
<dbReference type="GO" id="GO:0003677">
    <property type="term" value="F:DNA binding"/>
    <property type="evidence" value="ECO:0007669"/>
    <property type="project" value="UniProtKB-UniRule"/>
</dbReference>